<protein>
    <submittedName>
        <fullName evidence="2">Uncharacterized protein</fullName>
    </submittedName>
</protein>
<name>A0ABP7UJ41_9ACTN</name>
<dbReference type="Proteomes" id="UP001499984">
    <property type="component" value="Unassembled WGS sequence"/>
</dbReference>
<gene>
    <name evidence="2" type="ORF">GCM10022233_12510</name>
</gene>
<accession>A0ABP7UJ41</accession>
<evidence type="ECO:0000256" key="1">
    <source>
        <dbReference type="SAM" id="MobiDB-lite"/>
    </source>
</evidence>
<evidence type="ECO:0000313" key="3">
    <source>
        <dbReference type="Proteomes" id="UP001499984"/>
    </source>
</evidence>
<reference evidence="3" key="1">
    <citation type="journal article" date="2019" name="Int. J. Syst. Evol. Microbiol.">
        <title>The Global Catalogue of Microorganisms (GCM) 10K type strain sequencing project: providing services to taxonomists for standard genome sequencing and annotation.</title>
        <authorList>
            <consortium name="The Broad Institute Genomics Platform"/>
            <consortium name="The Broad Institute Genome Sequencing Center for Infectious Disease"/>
            <person name="Wu L."/>
            <person name="Ma J."/>
        </authorList>
    </citation>
    <scope>NUCLEOTIDE SEQUENCE [LARGE SCALE GENOMIC DNA]</scope>
    <source>
        <strain evidence="3">JCM 16925</strain>
    </source>
</reference>
<evidence type="ECO:0000313" key="2">
    <source>
        <dbReference type="EMBL" id="GAA4044562.1"/>
    </source>
</evidence>
<proteinExistence type="predicted"/>
<feature type="region of interest" description="Disordered" evidence="1">
    <location>
        <begin position="36"/>
        <end position="91"/>
    </location>
</feature>
<comment type="caution">
    <text evidence="2">The sequence shown here is derived from an EMBL/GenBank/DDBJ whole genome shotgun (WGS) entry which is preliminary data.</text>
</comment>
<sequence>MAVVARPIADPTIRAISTRLSPIESSSSWYASRIRGPSLTSASGVPGARRLPSTAGLSASLSSNQSNRRADSLTVMTSDSKTVPKTPVGLS</sequence>
<feature type="compositionally biased region" description="Polar residues" evidence="1">
    <location>
        <begin position="74"/>
        <end position="83"/>
    </location>
</feature>
<organism evidence="2 3">
    <name type="scientific">Streptomyces shaanxiensis</name>
    <dbReference type="NCBI Taxonomy" id="653357"/>
    <lineage>
        <taxon>Bacteria</taxon>
        <taxon>Bacillati</taxon>
        <taxon>Actinomycetota</taxon>
        <taxon>Actinomycetes</taxon>
        <taxon>Kitasatosporales</taxon>
        <taxon>Streptomycetaceae</taxon>
        <taxon>Streptomyces</taxon>
    </lineage>
</organism>
<dbReference type="EMBL" id="BAAAZY010000005">
    <property type="protein sequence ID" value="GAA4044562.1"/>
    <property type="molecule type" value="Genomic_DNA"/>
</dbReference>
<keyword evidence="3" id="KW-1185">Reference proteome</keyword>
<feature type="compositionally biased region" description="Polar residues" evidence="1">
    <location>
        <begin position="55"/>
        <end position="67"/>
    </location>
</feature>